<dbReference type="Gene3D" id="3.60.15.10">
    <property type="entry name" value="Ribonuclease Z/Hydroxyacylglutathione hydrolase-like"/>
    <property type="match status" value="2"/>
</dbReference>
<accession>A0A4T0IWR2</accession>
<evidence type="ECO:0000256" key="6">
    <source>
        <dbReference type="ARBA" id="ARBA00022723"/>
    </source>
</evidence>
<dbReference type="GO" id="GO:0046872">
    <property type="term" value="F:metal ion binding"/>
    <property type="evidence" value="ECO:0007669"/>
    <property type="project" value="UniProtKB-KW"/>
</dbReference>
<dbReference type="UniPathway" id="UPA00619">
    <property type="reaction ID" value="UER00676"/>
</dbReference>
<evidence type="ECO:0000256" key="9">
    <source>
        <dbReference type="ARBA" id="ARBA00031044"/>
    </source>
</evidence>
<evidence type="ECO:0000256" key="5">
    <source>
        <dbReference type="ARBA" id="ARBA00011917"/>
    </source>
</evidence>
<dbReference type="EC" id="3.1.2.6" evidence="5"/>
<evidence type="ECO:0000256" key="4">
    <source>
        <dbReference type="ARBA" id="ARBA00006759"/>
    </source>
</evidence>
<keyword evidence="6" id="KW-0479">Metal-binding</keyword>
<comment type="caution">
    <text evidence="12">The sequence shown here is derived from an EMBL/GenBank/DDBJ whole genome shotgun (WGS) entry which is preliminary data.</text>
</comment>
<comment type="catalytic activity">
    <reaction evidence="1">
        <text>an S-(2-hydroxyacyl)glutathione + H2O = a 2-hydroxy carboxylate + glutathione + H(+)</text>
        <dbReference type="Rhea" id="RHEA:21864"/>
        <dbReference type="ChEBI" id="CHEBI:15377"/>
        <dbReference type="ChEBI" id="CHEBI:15378"/>
        <dbReference type="ChEBI" id="CHEBI:57925"/>
        <dbReference type="ChEBI" id="CHEBI:58896"/>
        <dbReference type="ChEBI" id="CHEBI:71261"/>
        <dbReference type="EC" id="3.1.2.6"/>
    </reaction>
</comment>
<dbReference type="InterPro" id="IPR036866">
    <property type="entry name" value="RibonucZ/Hydroxyglut_hydro"/>
</dbReference>
<organism evidence="12 13">
    <name type="scientific">Wallemia ichthyophaga</name>
    <dbReference type="NCBI Taxonomy" id="245174"/>
    <lineage>
        <taxon>Eukaryota</taxon>
        <taxon>Fungi</taxon>
        <taxon>Dikarya</taxon>
        <taxon>Basidiomycota</taxon>
        <taxon>Wallemiomycotina</taxon>
        <taxon>Wallemiomycetes</taxon>
        <taxon>Wallemiales</taxon>
        <taxon>Wallemiaceae</taxon>
        <taxon>Wallemia</taxon>
    </lineage>
</organism>
<dbReference type="CDD" id="cd07723">
    <property type="entry name" value="hydroxyacylglutathione_hydrolase_MBL-fold"/>
    <property type="match status" value="1"/>
</dbReference>
<evidence type="ECO:0000256" key="10">
    <source>
        <dbReference type="SAM" id="MobiDB-lite"/>
    </source>
</evidence>
<name>A0A4T0IWR2_WALIC</name>
<dbReference type="Proteomes" id="UP000310689">
    <property type="component" value="Unassembled WGS sequence"/>
</dbReference>
<reference evidence="12 13" key="1">
    <citation type="submission" date="2019-03" db="EMBL/GenBank/DDBJ databases">
        <title>Sequencing 23 genomes of Wallemia ichthyophaga.</title>
        <authorList>
            <person name="Gostincar C."/>
        </authorList>
    </citation>
    <scope>NUCLEOTIDE SEQUENCE [LARGE SCALE GENOMIC DNA]</scope>
    <source>
        <strain evidence="12 13">EXF-6200</strain>
    </source>
</reference>
<evidence type="ECO:0000256" key="2">
    <source>
        <dbReference type="ARBA" id="ARBA00001947"/>
    </source>
</evidence>
<feature type="compositionally biased region" description="Polar residues" evidence="10">
    <location>
        <begin position="319"/>
        <end position="334"/>
    </location>
</feature>
<dbReference type="PANTHER" id="PTHR11935:SF94">
    <property type="entry name" value="TENZING NORGAY, ISOFORM C"/>
    <property type="match status" value="1"/>
</dbReference>
<dbReference type="EMBL" id="SPOI01000219">
    <property type="protein sequence ID" value="TIB31891.1"/>
    <property type="molecule type" value="Genomic_DNA"/>
</dbReference>
<keyword evidence="7" id="KW-0378">Hydrolase</keyword>
<comment type="pathway">
    <text evidence="3">Secondary metabolite metabolism; methylglyoxal degradation; (R)-lactate from methylglyoxal: step 2/2.</text>
</comment>
<feature type="compositionally biased region" description="Basic and acidic residues" evidence="10">
    <location>
        <begin position="275"/>
        <end position="286"/>
    </location>
</feature>
<evidence type="ECO:0000313" key="13">
    <source>
        <dbReference type="Proteomes" id="UP000310689"/>
    </source>
</evidence>
<proteinExistence type="inferred from homology"/>
<feature type="region of interest" description="Disordered" evidence="10">
    <location>
        <begin position="259"/>
        <end position="343"/>
    </location>
</feature>
<dbReference type="PANTHER" id="PTHR11935">
    <property type="entry name" value="BETA LACTAMASE DOMAIN"/>
    <property type="match status" value="1"/>
</dbReference>
<evidence type="ECO:0000256" key="7">
    <source>
        <dbReference type="ARBA" id="ARBA00022801"/>
    </source>
</evidence>
<evidence type="ECO:0000256" key="1">
    <source>
        <dbReference type="ARBA" id="ARBA00001623"/>
    </source>
</evidence>
<evidence type="ECO:0000256" key="3">
    <source>
        <dbReference type="ARBA" id="ARBA00004963"/>
    </source>
</evidence>
<sequence>MRIVPVPNQSDNYAYLIIDEAGKKAASVDPYAVDKVLAAAKAEGVELAANISTHHHNDHTGGNMELHKQLPNIPFYSGSQKAPATTNIVSHGDEFKFGSLDVSDTLFTAGCGRFFEGTATEMHKSLNEVLAKLPSDTVVYNGHEYTRGNVKFALTVEPKNEALRKLAEDTAANSQTVGKYTIGDELAHNPFMRVHLSNEEFAVFSFSNVSAAFNALFGSERTCTLTLAREELLAVIRLLSHASNYTQWQYFLFEQTHPHPNFRRSKQSNTIQDGKGSENKAAEKHPPPPPPPRRTFSDKNPFSNLLQSSKPHLPPRQSAPDTQTETASTSTRNQNDVREQTPEFDAAVAELADIC</sequence>
<dbReference type="InterPro" id="IPR001279">
    <property type="entry name" value="Metallo-B-lactamas"/>
</dbReference>
<evidence type="ECO:0000313" key="12">
    <source>
        <dbReference type="EMBL" id="TIB31891.1"/>
    </source>
</evidence>
<dbReference type="SUPFAM" id="SSF56281">
    <property type="entry name" value="Metallo-hydrolase/oxidoreductase"/>
    <property type="match status" value="1"/>
</dbReference>
<dbReference type="AlphaFoldDB" id="A0A4T0IWR2"/>
<keyword evidence="8" id="KW-0862">Zinc</keyword>
<comment type="cofactor">
    <cofactor evidence="2">
        <name>Zn(2+)</name>
        <dbReference type="ChEBI" id="CHEBI:29105"/>
    </cofactor>
</comment>
<dbReference type="InterPro" id="IPR032282">
    <property type="entry name" value="HAGH_C"/>
</dbReference>
<dbReference type="Pfam" id="PF16123">
    <property type="entry name" value="HAGH_C"/>
    <property type="match status" value="1"/>
</dbReference>
<evidence type="ECO:0000259" key="11">
    <source>
        <dbReference type="SMART" id="SM00849"/>
    </source>
</evidence>
<protein>
    <recommendedName>
        <fullName evidence="5">hydroxyacylglutathione hydrolase</fullName>
        <ecNumber evidence="5">3.1.2.6</ecNumber>
    </recommendedName>
    <alternativeName>
        <fullName evidence="9">Glyoxalase II</fullName>
    </alternativeName>
</protein>
<gene>
    <name evidence="12" type="ORF">E3P86_03261</name>
</gene>
<evidence type="ECO:0000256" key="8">
    <source>
        <dbReference type="ARBA" id="ARBA00022833"/>
    </source>
</evidence>
<feature type="compositionally biased region" description="Polar residues" evidence="10">
    <location>
        <begin position="298"/>
        <end position="310"/>
    </location>
</feature>
<dbReference type="SMART" id="SM00849">
    <property type="entry name" value="Lactamase_B"/>
    <property type="match status" value="1"/>
</dbReference>
<dbReference type="GO" id="GO:0004416">
    <property type="term" value="F:hydroxyacylglutathione hydrolase activity"/>
    <property type="evidence" value="ECO:0007669"/>
    <property type="project" value="UniProtKB-EC"/>
</dbReference>
<comment type="similarity">
    <text evidence="4">Belongs to the metallo-beta-lactamase superfamily. Glyoxalase II family.</text>
</comment>
<dbReference type="InterPro" id="IPR035680">
    <property type="entry name" value="Clx_II_MBL"/>
</dbReference>
<feature type="domain" description="Metallo-beta-lactamase" evidence="11">
    <location>
        <begin position="11"/>
        <end position="143"/>
    </location>
</feature>